<dbReference type="PANTHER" id="PTHR34144:SF7">
    <property type="entry name" value="EXPORT PROTEIN (CAP59), PUTATIVE (AFU_ORTHOLOGUE AFUA_7G05020)-RELATED"/>
    <property type="match status" value="1"/>
</dbReference>
<proteinExistence type="predicted"/>
<gene>
    <name evidence="1" type="ORF">M501DRAFT_932907</name>
</gene>
<comment type="caution">
    <text evidence="1">The sequence shown here is derived from an EMBL/GenBank/DDBJ whole genome shotgun (WGS) entry which is preliminary data.</text>
</comment>
<organism evidence="1 2">
    <name type="scientific">Patellaria atrata CBS 101060</name>
    <dbReference type="NCBI Taxonomy" id="1346257"/>
    <lineage>
        <taxon>Eukaryota</taxon>
        <taxon>Fungi</taxon>
        <taxon>Dikarya</taxon>
        <taxon>Ascomycota</taxon>
        <taxon>Pezizomycotina</taxon>
        <taxon>Dothideomycetes</taxon>
        <taxon>Dothideomycetes incertae sedis</taxon>
        <taxon>Patellariales</taxon>
        <taxon>Patellariaceae</taxon>
        <taxon>Patellaria</taxon>
    </lineage>
</organism>
<dbReference type="EMBL" id="MU006094">
    <property type="protein sequence ID" value="KAF2839601.1"/>
    <property type="molecule type" value="Genomic_DNA"/>
</dbReference>
<sequence length="222" mass="25326">KVIWLNDIVFTTQDILTLLSTNFGDYAAGCSLDFAKPPLYYDTFALRDIDGYKTATQTWPYFQSSTSRRALISNRAVPVQSCWNGMVVMNAQPFYAADPLKFRGIPDSFAELHLEGSECCLVHADNPLSASRGVWLNPNVRVDYNPKAYDIVNASPGEPWPSPRTRINGSWYNRWCRWTGAPRRILEGFVVTWRLRKWKSEAGANCLINEMQVLIENGWKHL</sequence>
<protein>
    <submittedName>
        <fullName evidence="1">Glycosyltransferase family 69 protein</fullName>
    </submittedName>
</protein>
<keyword evidence="2" id="KW-1185">Reference proteome</keyword>
<dbReference type="Proteomes" id="UP000799429">
    <property type="component" value="Unassembled WGS sequence"/>
</dbReference>
<dbReference type="InterPro" id="IPR021047">
    <property type="entry name" value="Mannosyltransferase_CMT1"/>
</dbReference>
<dbReference type="OrthoDB" id="262547at2759"/>
<dbReference type="PANTHER" id="PTHR34144">
    <property type="entry name" value="CHROMOSOME 8, WHOLE GENOME SHOTGUN SEQUENCE"/>
    <property type="match status" value="1"/>
</dbReference>
<evidence type="ECO:0000313" key="2">
    <source>
        <dbReference type="Proteomes" id="UP000799429"/>
    </source>
</evidence>
<dbReference type="AlphaFoldDB" id="A0A9P4SBI0"/>
<reference evidence="1" key="1">
    <citation type="journal article" date="2020" name="Stud. Mycol.">
        <title>101 Dothideomycetes genomes: a test case for predicting lifestyles and emergence of pathogens.</title>
        <authorList>
            <person name="Haridas S."/>
            <person name="Albert R."/>
            <person name="Binder M."/>
            <person name="Bloem J."/>
            <person name="Labutti K."/>
            <person name="Salamov A."/>
            <person name="Andreopoulos B."/>
            <person name="Baker S."/>
            <person name="Barry K."/>
            <person name="Bills G."/>
            <person name="Bluhm B."/>
            <person name="Cannon C."/>
            <person name="Castanera R."/>
            <person name="Culley D."/>
            <person name="Daum C."/>
            <person name="Ezra D."/>
            <person name="Gonzalez J."/>
            <person name="Henrissat B."/>
            <person name="Kuo A."/>
            <person name="Liang C."/>
            <person name="Lipzen A."/>
            <person name="Lutzoni F."/>
            <person name="Magnuson J."/>
            <person name="Mondo S."/>
            <person name="Nolan M."/>
            <person name="Ohm R."/>
            <person name="Pangilinan J."/>
            <person name="Park H.-J."/>
            <person name="Ramirez L."/>
            <person name="Alfaro M."/>
            <person name="Sun H."/>
            <person name="Tritt A."/>
            <person name="Yoshinaga Y."/>
            <person name="Zwiers L.-H."/>
            <person name="Turgeon B."/>
            <person name="Goodwin S."/>
            <person name="Spatafora J."/>
            <person name="Crous P."/>
            <person name="Grigoriev I."/>
        </authorList>
    </citation>
    <scope>NUCLEOTIDE SEQUENCE</scope>
    <source>
        <strain evidence="1">CBS 101060</strain>
    </source>
</reference>
<name>A0A9P4SBI0_9PEZI</name>
<feature type="non-terminal residue" evidence="1">
    <location>
        <position position="1"/>
    </location>
</feature>
<dbReference type="Pfam" id="PF11735">
    <property type="entry name" value="CAP59_mtransfer"/>
    <property type="match status" value="1"/>
</dbReference>
<accession>A0A9P4SBI0</accession>
<evidence type="ECO:0000313" key="1">
    <source>
        <dbReference type="EMBL" id="KAF2839601.1"/>
    </source>
</evidence>